<organism evidence="5 6">
    <name type="scientific">Glossina morsitans morsitans</name>
    <name type="common">Savannah tsetse fly</name>
    <dbReference type="NCBI Taxonomy" id="37546"/>
    <lineage>
        <taxon>Eukaryota</taxon>
        <taxon>Metazoa</taxon>
        <taxon>Ecdysozoa</taxon>
        <taxon>Arthropoda</taxon>
        <taxon>Hexapoda</taxon>
        <taxon>Insecta</taxon>
        <taxon>Pterygota</taxon>
        <taxon>Neoptera</taxon>
        <taxon>Endopterygota</taxon>
        <taxon>Diptera</taxon>
        <taxon>Brachycera</taxon>
        <taxon>Muscomorpha</taxon>
        <taxon>Hippoboscoidea</taxon>
        <taxon>Glossinidae</taxon>
        <taxon>Glossina</taxon>
    </lineage>
</organism>
<proteinExistence type="predicted"/>
<feature type="compositionally biased region" description="Low complexity" evidence="3">
    <location>
        <begin position="450"/>
        <end position="460"/>
    </location>
</feature>
<name>A0A1B0G696_GLOMM</name>
<accession>A0A1B0G696</accession>
<evidence type="ECO:0000256" key="2">
    <source>
        <dbReference type="ARBA" id="ARBA00022737"/>
    </source>
</evidence>
<evidence type="ECO:0000313" key="5">
    <source>
        <dbReference type="EnsemblMetazoa" id="GMOY008840-PA"/>
    </source>
</evidence>
<evidence type="ECO:0000256" key="4">
    <source>
        <dbReference type="SAM" id="Phobius"/>
    </source>
</evidence>
<evidence type="ECO:0000256" key="3">
    <source>
        <dbReference type="SAM" id="MobiDB-lite"/>
    </source>
</evidence>
<dbReference type="STRING" id="37546.A0A1B0G696"/>
<keyword evidence="4" id="KW-1133">Transmembrane helix</keyword>
<feature type="region of interest" description="Disordered" evidence="3">
    <location>
        <begin position="439"/>
        <end position="467"/>
    </location>
</feature>
<evidence type="ECO:0000256" key="1">
    <source>
        <dbReference type="ARBA" id="ARBA00022574"/>
    </source>
</evidence>
<keyword evidence="4" id="KW-0472">Membrane</keyword>
<keyword evidence="6" id="KW-1185">Reference proteome</keyword>
<dbReference type="EMBL" id="CCAG010006778">
    <property type="status" value="NOT_ANNOTATED_CDS"/>
    <property type="molecule type" value="Genomic_DNA"/>
</dbReference>
<keyword evidence="1" id="KW-0853">WD repeat</keyword>
<dbReference type="AlphaFoldDB" id="A0A1B0G696"/>
<evidence type="ECO:0000313" key="6">
    <source>
        <dbReference type="Proteomes" id="UP000092444"/>
    </source>
</evidence>
<protein>
    <submittedName>
        <fullName evidence="5">Uncharacterized protein</fullName>
    </submittedName>
</protein>
<reference evidence="5" key="1">
    <citation type="submission" date="2020-05" db="UniProtKB">
        <authorList>
            <consortium name="EnsemblMetazoa"/>
        </authorList>
    </citation>
    <scope>IDENTIFICATION</scope>
    <source>
        <strain evidence="5">Yale</strain>
    </source>
</reference>
<feature type="transmembrane region" description="Helical" evidence="4">
    <location>
        <begin position="20"/>
        <end position="42"/>
    </location>
</feature>
<dbReference type="EnsemblMetazoa" id="GMOY008840-RA">
    <property type="protein sequence ID" value="GMOY008840-PA"/>
    <property type="gene ID" value="GMOY008840"/>
</dbReference>
<dbReference type="VEuPathDB" id="VectorBase:GMOY008840"/>
<keyword evidence="4" id="KW-0812">Transmembrane</keyword>
<sequence length="467" mass="51132">MKTLNWLKKMIARIIIVFRILYNLPLKTLPLLVPAVASLGFLTKAVTSYLLPSQLGDILAQARVFATAVLAQPGLKHACGLSRIQKEPRLLIASEDGFLYIYDFNTEKGGNCKLLHVHDLRGTLEGVIDKINNIDEDCSEDDQEVYDIDDDAAENYCDSFDSDTDEENILNIQRGQKRKRFIVSSESENEEEIENAVDGTVWKKIKEGSNSGRTSIYNIFKEVSGPTGYAKRNIMKGRAKSAFSLIIDHKMIEHVMATEFTYDQKPEKPSKKPLQVVKQKNVKYDVHEPLVEDDLLHPILGPGFIPLPPREGAKCQGVPGKPPTPTSQSDLFNIIGAGGGVAAKPGQGNPLPPHVRTEHILQHLQQNQHPPNPALVHILPFNNVSGAPMHTQYVPIVHSGLPPPPHGIAIVDGIPINYNGYPVLPGVGPVATHLRQNSYPNSSTSLKGLAAAPAERATAASKTHKTG</sequence>
<dbReference type="Pfam" id="PF21032">
    <property type="entry name" value="PROPPIN"/>
    <property type="match status" value="1"/>
</dbReference>
<dbReference type="Proteomes" id="UP000092444">
    <property type="component" value="Unassembled WGS sequence"/>
</dbReference>
<dbReference type="InterPro" id="IPR048720">
    <property type="entry name" value="PROPPIN"/>
</dbReference>
<keyword evidence="2" id="KW-0677">Repeat</keyword>